<evidence type="ECO:0008006" key="4">
    <source>
        <dbReference type="Google" id="ProtNLM"/>
    </source>
</evidence>
<protein>
    <recommendedName>
        <fullName evidence="4">Secreted protein</fullName>
    </recommendedName>
</protein>
<reference evidence="2" key="1">
    <citation type="journal article" date="2019" name="bioRxiv">
        <title>The Genome of the Zebra Mussel, Dreissena polymorpha: A Resource for Invasive Species Research.</title>
        <authorList>
            <person name="McCartney M.A."/>
            <person name="Auch B."/>
            <person name="Kono T."/>
            <person name="Mallez S."/>
            <person name="Zhang Y."/>
            <person name="Obille A."/>
            <person name="Becker A."/>
            <person name="Abrahante J.E."/>
            <person name="Garbe J."/>
            <person name="Badalamenti J.P."/>
            <person name="Herman A."/>
            <person name="Mangelson H."/>
            <person name="Liachko I."/>
            <person name="Sullivan S."/>
            <person name="Sone E.D."/>
            <person name="Koren S."/>
            <person name="Silverstein K.A.T."/>
            <person name="Beckman K.B."/>
            <person name="Gohl D.M."/>
        </authorList>
    </citation>
    <scope>NUCLEOTIDE SEQUENCE</scope>
    <source>
        <strain evidence="2">Duluth1</strain>
        <tissue evidence="2">Whole animal</tissue>
    </source>
</reference>
<dbReference type="Proteomes" id="UP000828390">
    <property type="component" value="Unassembled WGS sequence"/>
</dbReference>
<reference evidence="2" key="2">
    <citation type="submission" date="2020-11" db="EMBL/GenBank/DDBJ databases">
        <authorList>
            <person name="McCartney M.A."/>
            <person name="Auch B."/>
            <person name="Kono T."/>
            <person name="Mallez S."/>
            <person name="Becker A."/>
            <person name="Gohl D.M."/>
            <person name="Silverstein K.A.T."/>
            <person name="Koren S."/>
            <person name="Bechman K.B."/>
            <person name="Herman A."/>
            <person name="Abrahante J.E."/>
            <person name="Garbe J."/>
        </authorList>
    </citation>
    <scope>NUCLEOTIDE SEQUENCE</scope>
    <source>
        <strain evidence="2">Duluth1</strain>
        <tissue evidence="2">Whole animal</tissue>
    </source>
</reference>
<proteinExistence type="predicted"/>
<name>A0A9D4HVC1_DREPO</name>
<accession>A0A9D4HVC1</accession>
<gene>
    <name evidence="2" type="ORF">DPMN_040487</name>
</gene>
<feature type="chain" id="PRO_5039154474" description="Secreted protein" evidence="1">
    <location>
        <begin position="16"/>
        <end position="90"/>
    </location>
</feature>
<keyword evidence="1" id="KW-0732">Signal</keyword>
<dbReference type="AlphaFoldDB" id="A0A9D4HVC1"/>
<sequence>MILIWLCTCPNGACQVAVLDGLYGCSVLASVRRLPLANSRSLNPLSLVSAVPKSAYFFSPVLVGVWSNLVVPVNLDDEDVFALDICHDAL</sequence>
<comment type="caution">
    <text evidence="2">The sequence shown here is derived from an EMBL/GenBank/DDBJ whole genome shotgun (WGS) entry which is preliminary data.</text>
</comment>
<dbReference type="EMBL" id="JAIWYP010000011">
    <property type="protein sequence ID" value="KAH3734048.1"/>
    <property type="molecule type" value="Genomic_DNA"/>
</dbReference>
<feature type="signal peptide" evidence="1">
    <location>
        <begin position="1"/>
        <end position="15"/>
    </location>
</feature>
<evidence type="ECO:0000313" key="3">
    <source>
        <dbReference type="Proteomes" id="UP000828390"/>
    </source>
</evidence>
<organism evidence="2 3">
    <name type="scientific">Dreissena polymorpha</name>
    <name type="common">Zebra mussel</name>
    <name type="synonym">Mytilus polymorpha</name>
    <dbReference type="NCBI Taxonomy" id="45954"/>
    <lineage>
        <taxon>Eukaryota</taxon>
        <taxon>Metazoa</taxon>
        <taxon>Spiralia</taxon>
        <taxon>Lophotrochozoa</taxon>
        <taxon>Mollusca</taxon>
        <taxon>Bivalvia</taxon>
        <taxon>Autobranchia</taxon>
        <taxon>Heteroconchia</taxon>
        <taxon>Euheterodonta</taxon>
        <taxon>Imparidentia</taxon>
        <taxon>Neoheterodontei</taxon>
        <taxon>Myida</taxon>
        <taxon>Dreissenoidea</taxon>
        <taxon>Dreissenidae</taxon>
        <taxon>Dreissena</taxon>
    </lineage>
</organism>
<evidence type="ECO:0000256" key="1">
    <source>
        <dbReference type="SAM" id="SignalP"/>
    </source>
</evidence>
<evidence type="ECO:0000313" key="2">
    <source>
        <dbReference type="EMBL" id="KAH3734048.1"/>
    </source>
</evidence>
<keyword evidence="3" id="KW-1185">Reference proteome</keyword>